<gene>
    <name evidence="1" type="ORF">NCTC11429_02765</name>
</gene>
<dbReference type="EMBL" id="LR590484">
    <property type="protein sequence ID" value="VTR42884.1"/>
    <property type="molecule type" value="Genomic_DNA"/>
</dbReference>
<protein>
    <submittedName>
        <fullName evidence="1">Predicted glycosyl hydrolase</fullName>
    </submittedName>
</protein>
<reference evidence="1 2" key="1">
    <citation type="submission" date="2019-05" db="EMBL/GenBank/DDBJ databases">
        <authorList>
            <consortium name="Pathogen Informatics"/>
        </authorList>
    </citation>
    <scope>NUCLEOTIDE SEQUENCE [LARGE SCALE GENOMIC DNA]</scope>
    <source>
        <strain evidence="1 2">NCTC11429</strain>
    </source>
</reference>
<sequence length="403" mass="46972">MAPLLNMLMKYIHIITTTTILLTGLCRLTGQAQVKNAVFFERAQQTLDAVYAKYGNAENELLAEKYPFDEGFKADYLNNAEQAGQQKKYAYLWPFSGSFSAVNALMELRNKNTDLHKFLDQKVLVGLREYRDDRRQPVGYASYINSAPASDRFYDDNIWLGIDFTDSYIQTKKTAYLKHAEEIWAFIKSGEDEKLGGGIYWCEQKKESKNTCSNAPAAVFALKLFEATKKKNYLNEGRRLYEWTKARLQDPADKLYWDNMRLDGKVEKAKYSYNSGQMLQAAALLYKLTKEKKYLVDAQQLAKACLGHFFKIREGEDFPVLKNSNIWFHAVMMRGYISLFEQDRNPEYMAVWARNLDRAWYKMRDRDGLFESDWTLKNTQKSKWLLDQCAFVEMYARLAKLGY</sequence>
<dbReference type="KEGG" id="stha:NCTC11429_02765"/>
<keyword evidence="1" id="KW-0378">Hydrolase</keyword>
<dbReference type="PANTHER" id="PTHR47791:SF4">
    <property type="entry name" value="(PUTATIVE SECRETED PROTEIN)-RELATED"/>
    <property type="match status" value="1"/>
</dbReference>
<dbReference type="STRING" id="1123265.GCA_000686625_02063"/>
<dbReference type="GO" id="GO:0005975">
    <property type="term" value="P:carbohydrate metabolic process"/>
    <property type="evidence" value="ECO:0007669"/>
    <property type="project" value="InterPro"/>
</dbReference>
<dbReference type="Proteomes" id="UP000308196">
    <property type="component" value="Chromosome"/>
</dbReference>
<dbReference type="PANTHER" id="PTHR47791">
    <property type="entry name" value="MEIOTICALLY UP-REGULATED GENE 191 PROTEIN"/>
    <property type="match status" value="1"/>
</dbReference>
<name>A0A4U9VHT1_9SPHI</name>
<dbReference type="PIRSF" id="PIRSF021505">
    <property type="entry name" value="O_gly_hdrol"/>
    <property type="match status" value="1"/>
</dbReference>
<organism evidence="1 2">
    <name type="scientific">Sphingobacterium thalpophilum</name>
    <dbReference type="NCBI Taxonomy" id="259"/>
    <lineage>
        <taxon>Bacteria</taxon>
        <taxon>Pseudomonadati</taxon>
        <taxon>Bacteroidota</taxon>
        <taxon>Sphingobacteriia</taxon>
        <taxon>Sphingobacteriales</taxon>
        <taxon>Sphingobacteriaceae</taxon>
        <taxon>Sphingobacterium</taxon>
    </lineage>
</organism>
<evidence type="ECO:0000313" key="1">
    <source>
        <dbReference type="EMBL" id="VTR42884.1"/>
    </source>
</evidence>
<dbReference type="AlphaFoldDB" id="A0A4U9VHT1"/>
<dbReference type="GO" id="GO:0016787">
    <property type="term" value="F:hydrolase activity"/>
    <property type="evidence" value="ECO:0007669"/>
    <property type="project" value="UniProtKB-KW"/>
</dbReference>
<dbReference type="SUPFAM" id="SSF48208">
    <property type="entry name" value="Six-hairpin glycosidases"/>
    <property type="match status" value="1"/>
</dbReference>
<dbReference type="Pfam" id="PF03663">
    <property type="entry name" value="Glyco_hydro_76"/>
    <property type="match status" value="1"/>
</dbReference>
<dbReference type="InterPro" id="IPR014512">
    <property type="entry name" value="O_gly_hydro"/>
</dbReference>
<proteinExistence type="predicted"/>
<evidence type="ECO:0000313" key="2">
    <source>
        <dbReference type="Proteomes" id="UP000308196"/>
    </source>
</evidence>
<dbReference type="InterPro" id="IPR005198">
    <property type="entry name" value="Glyco_hydro_76"/>
</dbReference>
<accession>A0A4U9VHT1</accession>
<dbReference type="Gene3D" id="1.50.10.20">
    <property type="match status" value="1"/>
</dbReference>
<dbReference type="InterPro" id="IPR053169">
    <property type="entry name" value="MUG_Protein"/>
</dbReference>
<dbReference type="InterPro" id="IPR008928">
    <property type="entry name" value="6-hairpin_glycosidase_sf"/>
</dbReference>